<dbReference type="Proteomes" id="UP000036923">
    <property type="component" value="Unassembled WGS sequence"/>
</dbReference>
<gene>
    <name evidence="1" type="ORF">Bccel_0760</name>
</gene>
<dbReference type="eggNOG" id="ENOG50331NW">
    <property type="taxonomic scope" value="Bacteria"/>
</dbReference>
<dbReference type="STRING" id="398512.Bccel_0760"/>
<organism evidence="1 2">
    <name type="scientific">Pseudobacteroides cellulosolvens ATCC 35603 = DSM 2933</name>
    <dbReference type="NCBI Taxonomy" id="398512"/>
    <lineage>
        <taxon>Bacteria</taxon>
        <taxon>Bacillati</taxon>
        <taxon>Bacillota</taxon>
        <taxon>Clostridia</taxon>
        <taxon>Eubacteriales</taxon>
        <taxon>Oscillospiraceae</taxon>
        <taxon>Pseudobacteroides</taxon>
    </lineage>
</organism>
<name>A0A0L6JIE6_9FIRM</name>
<evidence type="ECO:0000313" key="1">
    <source>
        <dbReference type="EMBL" id="KNY25500.1"/>
    </source>
</evidence>
<sequence length="235" mass="27291">MYIYKYHLGGYYIVKPTQRAEYMNSRVIPETILSVSNCICDVYPDISSVWSTSEKEKDKYRQNLNTSNTTFNNLIEWINDKNISGDFGFPHVFNNLESAREFYLNFLYNVQDLLLVGIGLPEEYNNEFIEDTGISKETYYSVEKNVFNKCLMESNGSVLGFEILGYEMGTFHSYICNSLEDDYDREFGFRLNSSGFISTIDEAKKLAEYTNQDTVGAEPVLWLPWVIVKYNFKTV</sequence>
<reference evidence="2" key="1">
    <citation type="submission" date="2015-07" db="EMBL/GenBank/DDBJ databases">
        <title>Near-Complete Genome Sequence of the Cellulolytic Bacterium Bacteroides (Pseudobacteroides) cellulosolvens ATCC 35603.</title>
        <authorList>
            <person name="Dassa B."/>
            <person name="Utturkar S.M."/>
            <person name="Klingeman D.M."/>
            <person name="Hurt R.A."/>
            <person name="Keller M."/>
            <person name="Xu J."/>
            <person name="Reddy Y.H.K."/>
            <person name="Borovok I."/>
            <person name="Grinberg I.R."/>
            <person name="Lamed R."/>
            <person name="Zhivin O."/>
            <person name="Bayer E.A."/>
            <person name="Brown S.D."/>
        </authorList>
    </citation>
    <scope>NUCLEOTIDE SEQUENCE [LARGE SCALE GENOMIC DNA]</scope>
    <source>
        <strain evidence="2">DSM 2933</strain>
    </source>
</reference>
<dbReference type="EMBL" id="LGTC01000001">
    <property type="protein sequence ID" value="KNY25500.1"/>
    <property type="molecule type" value="Genomic_DNA"/>
</dbReference>
<dbReference type="AlphaFoldDB" id="A0A0L6JIE6"/>
<evidence type="ECO:0000313" key="2">
    <source>
        <dbReference type="Proteomes" id="UP000036923"/>
    </source>
</evidence>
<dbReference type="RefSeq" id="WP_036943143.1">
    <property type="nucleotide sequence ID" value="NZ_JQKC01000020.1"/>
</dbReference>
<keyword evidence="2" id="KW-1185">Reference proteome</keyword>
<comment type="caution">
    <text evidence="1">The sequence shown here is derived from an EMBL/GenBank/DDBJ whole genome shotgun (WGS) entry which is preliminary data.</text>
</comment>
<dbReference type="OrthoDB" id="2943406at2"/>
<proteinExistence type="predicted"/>
<protein>
    <submittedName>
        <fullName evidence="1">Uncharacterized protein</fullName>
    </submittedName>
</protein>
<accession>A0A0L6JIE6</accession>